<protein>
    <submittedName>
        <fullName evidence="1">Uncharacterized protein</fullName>
    </submittedName>
</protein>
<name>A0A378YE02_9BURK</name>
<dbReference type="KEGG" id="ppno:DA70_02125"/>
<accession>A0A378YE02</accession>
<dbReference type="KEGG" id="ppnm:LV28_04215"/>
<evidence type="ECO:0000313" key="4">
    <source>
        <dbReference type="Proteomes" id="UP000361468"/>
    </source>
</evidence>
<dbReference type="RefSeq" id="WP_025249017.1">
    <property type="nucleotide sequence ID" value="NC_023018.2"/>
</dbReference>
<reference evidence="1 3" key="1">
    <citation type="submission" date="2018-06" db="EMBL/GenBank/DDBJ databases">
        <authorList>
            <consortium name="Pathogen Informatics"/>
            <person name="Doyle S."/>
        </authorList>
    </citation>
    <scope>NUCLEOTIDE SEQUENCE [LARGE SCALE GENOMIC DNA]</scope>
    <source>
        <strain evidence="1 3">NCTC13160</strain>
    </source>
</reference>
<dbReference type="OrthoDB" id="8942537at2"/>
<dbReference type="GeneID" id="57199315"/>
<sequence>MKVVAVQANLDETVDLVRKFAHDEFARSIGVESPSDQDIRGFLLDRLRCMRLNAVESGADPTIQRVFDCVYVMPVFTKVEGTRVVEARLVVMPDAKFALRAYIPISD</sequence>
<dbReference type="STRING" id="93220.A6P55_01155"/>
<gene>
    <name evidence="1" type="ORF">NCTC13160_00830</name>
    <name evidence="2" type="ORF">PPN31119_02461</name>
</gene>
<evidence type="ECO:0000313" key="1">
    <source>
        <dbReference type="EMBL" id="SUA75426.1"/>
    </source>
</evidence>
<dbReference type="EMBL" id="UGSG01000001">
    <property type="protein sequence ID" value="SUA75426.1"/>
    <property type="molecule type" value="Genomic_DNA"/>
</dbReference>
<dbReference type="Proteomes" id="UP000254573">
    <property type="component" value="Unassembled WGS sequence"/>
</dbReference>
<reference evidence="2 4" key="2">
    <citation type="submission" date="2019-08" db="EMBL/GenBank/DDBJ databases">
        <authorList>
            <person name="Peeters C."/>
        </authorList>
    </citation>
    <scope>NUCLEOTIDE SEQUENCE [LARGE SCALE GENOMIC DNA]</scope>
    <source>
        <strain evidence="2 4">LMG 31119</strain>
    </source>
</reference>
<evidence type="ECO:0000313" key="3">
    <source>
        <dbReference type="Proteomes" id="UP000254573"/>
    </source>
</evidence>
<dbReference type="Proteomes" id="UP000361468">
    <property type="component" value="Unassembled WGS sequence"/>
</dbReference>
<dbReference type="EMBL" id="CABPSO010000007">
    <property type="protein sequence ID" value="VVE67075.1"/>
    <property type="molecule type" value="Genomic_DNA"/>
</dbReference>
<proteinExistence type="predicted"/>
<keyword evidence="4" id="KW-1185">Reference proteome</keyword>
<dbReference type="AlphaFoldDB" id="A0A378YE02"/>
<evidence type="ECO:0000313" key="2">
    <source>
        <dbReference type="EMBL" id="VVE67075.1"/>
    </source>
</evidence>
<organism evidence="1 3">
    <name type="scientific">Pandoraea pnomenusa</name>
    <dbReference type="NCBI Taxonomy" id="93220"/>
    <lineage>
        <taxon>Bacteria</taxon>
        <taxon>Pseudomonadati</taxon>
        <taxon>Pseudomonadota</taxon>
        <taxon>Betaproteobacteria</taxon>
        <taxon>Burkholderiales</taxon>
        <taxon>Burkholderiaceae</taxon>
        <taxon>Pandoraea</taxon>
    </lineage>
</organism>